<evidence type="ECO:0000313" key="8">
    <source>
        <dbReference type="Proteomes" id="UP001140206"/>
    </source>
</evidence>
<evidence type="ECO:0000256" key="5">
    <source>
        <dbReference type="ARBA" id="ARBA00022821"/>
    </source>
</evidence>
<evidence type="ECO:0000256" key="2">
    <source>
        <dbReference type="ARBA" id="ARBA00022614"/>
    </source>
</evidence>
<comment type="similarity">
    <text evidence="1">Belongs to the disease resistance NB-LRR family.</text>
</comment>
<dbReference type="AlphaFoldDB" id="A0AAV8C5U2"/>
<evidence type="ECO:0000256" key="3">
    <source>
        <dbReference type="ARBA" id="ARBA00022737"/>
    </source>
</evidence>
<name>A0AAV8C5U2_9POAL</name>
<reference evidence="7" key="1">
    <citation type="submission" date="2022-08" db="EMBL/GenBank/DDBJ databases">
        <authorList>
            <person name="Marques A."/>
        </authorList>
    </citation>
    <scope>NUCLEOTIDE SEQUENCE</scope>
    <source>
        <strain evidence="7">RhyPub2mFocal</strain>
        <tissue evidence="7">Leaves</tissue>
    </source>
</reference>
<dbReference type="Proteomes" id="UP001140206">
    <property type="component" value="Chromosome 5"/>
</dbReference>
<keyword evidence="8" id="KW-1185">Reference proteome</keyword>
<accession>A0AAV8C5U2</accession>
<evidence type="ECO:0000313" key="7">
    <source>
        <dbReference type="EMBL" id="KAJ4750877.1"/>
    </source>
</evidence>
<protein>
    <submittedName>
        <fullName evidence="7">Disease resistance protein (CC-NBS-LRR)</fullName>
    </submittedName>
</protein>
<dbReference type="Pfam" id="PF18052">
    <property type="entry name" value="Rx_N"/>
    <property type="match status" value="1"/>
</dbReference>
<gene>
    <name evidence="7" type="ORF">LUZ62_085282</name>
</gene>
<keyword evidence="4" id="KW-0547">Nucleotide-binding</keyword>
<dbReference type="GO" id="GO:0000166">
    <property type="term" value="F:nucleotide binding"/>
    <property type="evidence" value="ECO:0007669"/>
    <property type="project" value="UniProtKB-KW"/>
</dbReference>
<keyword evidence="5" id="KW-0611">Plant defense</keyword>
<comment type="caution">
    <text evidence="7">The sequence shown here is derived from an EMBL/GenBank/DDBJ whole genome shotgun (WGS) entry which is preliminary data.</text>
</comment>
<evidence type="ECO:0000256" key="1">
    <source>
        <dbReference type="ARBA" id="ARBA00008894"/>
    </source>
</evidence>
<dbReference type="InterPro" id="IPR041118">
    <property type="entry name" value="Rx_N"/>
</dbReference>
<dbReference type="EMBL" id="JAMFTS010000005">
    <property type="protein sequence ID" value="KAJ4750877.1"/>
    <property type="molecule type" value="Genomic_DNA"/>
</dbReference>
<keyword evidence="2" id="KW-0433">Leucine-rich repeat</keyword>
<sequence length="78" mass="8937">MSMILDAFLGNFKEMLTKMAEEEVGMLFGVPGEIEKLQTTVVYIQGLLSDAEKKQTTESIKNWLLELTDVMYDAQRFK</sequence>
<proteinExistence type="inferred from homology"/>
<dbReference type="GO" id="GO:0006952">
    <property type="term" value="P:defense response"/>
    <property type="evidence" value="ECO:0007669"/>
    <property type="project" value="UniProtKB-KW"/>
</dbReference>
<evidence type="ECO:0000256" key="4">
    <source>
        <dbReference type="ARBA" id="ARBA00022741"/>
    </source>
</evidence>
<feature type="domain" description="Disease resistance N-terminal" evidence="6">
    <location>
        <begin position="9"/>
        <end position="75"/>
    </location>
</feature>
<keyword evidence="3" id="KW-0677">Repeat</keyword>
<organism evidence="7 8">
    <name type="scientific">Rhynchospora pubera</name>
    <dbReference type="NCBI Taxonomy" id="906938"/>
    <lineage>
        <taxon>Eukaryota</taxon>
        <taxon>Viridiplantae</taxon>
        <taxon>Streptophyta</taxon>
        <taxon>Embryophyta</taxon>
        <taxon>Tracheophyta</taxon>
        <taxon>Spermatophyta</taxon>
        <taxon>Magnoliopsida</taxon>
        <taxon>Liliopsida</taxon>
        <taxon>Poales</taxon>
        <taxon>Cyperaceae</taxon>
        <taxon>Cyperoideae</taxon>
        <taxon>Rhynchosporeae</taxon>
        <taxon>Rhynchospora</taxon>
    </lineage>
</organism>
<dbReference type="Gene3D" id="1.20.5.4130">
    <property type="match status" value="1"/>
</dbReference>
<evidence type="ECO:0000259" key="6">
    <source>
        <dbReference type="Pfam" id="PF18052"/>
    </source>
</evidence>